<feature type="compositionally biased region" description="Low complexity" evidence="2">
    <location>
        <begin position="489"/>
        <end position="499"/>
    </location>
</feature>
<keyword evidence="1" id="KW-0694">RNA-binding</keyword>
<feature type="compositionally biased region" description="Basic and acidic residues" evidence="2">
    <location>
        <begin position="321"/>
        <end position="330"/>
    </location>
</feature>
<feature type="region of interest" description="Disordered" evidence="2">
    <location>
        <begin position="231"/>
        <end position="276"/>
    </location>
</feature>
<dbReference type="PROSITE" id="PS50102">
    <property type="entry name" value="RRM"/>
    <property type="match status" value="1"/>
</dbReference>
<evidence type="ECO:0000256" key="1">
    <source>
        <dbReference type="PROSITE-ProRule" id="PRU00176"/>
    </source>
</evidence>
<feature type="region of interest" description="Disordered" evidence="2">
    <location>
        <begin position="482"/>
        <end position="507"/>
    </location>
</feature>
<evidence type="ECO:0000259" key="3">
    <source>
        <dbReference type="PROSITE" id="PS50102"/>
    </source>
</evidence>
<dbReference type="GO" id="GO:0008143">
    <property type="term" value="F:poly(A) binding"/>
    <property type="evidence" value="ECO:0007669"/>
    <property type="project" value="InterPro"/>
</dbReference>
<evidence type="ECO:0000313" key="4">
    <source>
        <dbReference type="EMBL" id="VAI73919.1"/>
    </source>
</evidence>
<sequence length="668" mass="74212">MEAADLAADGRIFKADFTDAGAYQLRERMREKLREFEGSAEDSIADYVIVLLRNGKRKDQARKELHIFLGVDDSALFISWLWDHLSLNLHLYVQTQEQEVENKDDEISKELSGRHKSPEVHTRRDQTPLEHTSESNTTIRSRNKRDWKGTGREGNRNFPLRSVLTDILHGEEKRLQKSTEIRQPPSSNQQNGRKRDREDEPQQTKRELPSRPVLGASRRLLQFAVRDAVKAVQQTSSSTDSLHDRRSERATDSLHDRRSERSADKTNDKRVERKRQILQVPGAALALRAAAEAAADSSKARSTGSVFSRLGQGNAVNQPSRSREEKRGYDDFEPATTIDDHDSDQHDNDEQISGDLEIADGEDEMNVDTTSDEDADIDDEMTRYQSSDSHVVEKKYTLTKCSAEPETNKTKHSSLTYEEQPVSSAPIRASKTVAAPVNPISVEPPNFGTPKDVHVVEKPDITPMNANVGPPAINVKELGHGEVQKDSQRSATSVSSSYSTAHPTEDADSRTLYVSNVHFAATKDSLSRHFNKFGAVLKVVIVTNAATGQPTGSAYVEFLHTESAERALSLNGTSFMTRILKVVRRSSHEAAHFYGWPGSGRSSYARGRMAYPRGVLPGSSFRGRTPMKAGARSFQWKREPSGTESNAGAKPDMSVALASAEQVLPPAT</sequence>
<feature type="compositionally biased region" description="Acidic residues" evidence="2">
    <location>
        <begin position="357"/>
        <end position="379"/>
    </location>
</feature>
<feature type="region of interest" description="Disordered" evidence="2">
    <location>
        <begin position="98"/>
        <end position="215"/>
    </location>
</feature>
<feature type="compositionally biased region" description="Basic and acidic residues" evidence="2">
    <location>
        <begin position="193"/>
        <end position="209"/>
    </location>
</feature>
<dbReference type="InterPro" id="IPR035979">
    <property type="entry name" value="RBD_domain_sf"/>
</dbReference>
<dbReference type="AlphaFoldDB" id="A0A9R0ZCE9"/>
<keyword evidence="5" id="KW-1185">Reference proteome</keyword>
<dbReference type="InterPro" id="IPR000504">
    <property type="entry name" value="RRM_dom"/>
</dbReference>
<evidence type="ECO:0000313" key="5">
    <source>
        <dbReference type="Proteomes" id="UP000324705"/>
    </source>
</evidence>
<feature type="compositionally biased region" description="Basic and acidic residues" evidence="2">
    <location>
        <begin position="241"/>
        <end position="275"/>
    </location>
</feature>
<feature type="compositionally biased region" description="Basic and acidic residues" evidence="2">
    <location>
        <begin position="168"/>
        <end position="180"/>
    </location>
</feature>
<feature type="region of interest" description="Disordered" evidence="2">
    <location>
        <begin position="621"/>
        <end position="653"/>
    </location>
</feature>
<feature type="region of interest" description="Disordered" evidence="2">
    <location>
        <begin position="294"/>
        <end position="388"/>
    </location>
</feature>
<feature type="compositionally biased region" description="Basic and acidic residues" evidence="2">
    <location>
        <begin position="105"/>
        <end position="133"/>
    </location>
</feature>
<dbReference type="GO" id="GO:0005737">
    <property type="term" value="C:cytoplasm"/>
    <property type="evidence" value="ECO:0007669"/>
    <property type="project" value="TreeGrafter"/>
</dbReference>
<dbReference type="InterPro" id="IPR040366">
    <property type="entry name" value="Nab2/ZC3H14"/>
</dbReference>
<dbReference type="Pfam" id="PF00076">
    <property type="entry name" value="RRM_1"/>
    <property type="match status" value="1"/>
</dbReference>
<feature type="compositionally biased region" description="Basic and acidic residues" evidence="2">
    <location>
        <begin position="338"/>
        <end position="349"/>
    </location>
</feature>
<dbReference type="Gramene" id="TRITD7Av1G091120.3">
    <property type="protein sequence ID" value="TRITD7Av1G091120.3"/>
    <property type="gene ID" value="TRITD7Av1G091120"/>
</dbReference>
<protein>
    <recommendedName>
        <fullName evidence="3">RRM domain-containing protein</fullName>
    </recommendedName>
</protein>
<name>A0A9R0ZCE9_TRITD</name>
<dbReference type="InterPro" id="IPR012677">
    <property type="entry name" value="Nucleotide-bd_a/b_plait_sf"/>
</dbReference>
<dbReference type="GO" id="GO:0005634">
    <property type="term" value="C:nucleus"/>
    <property type="evidence" value="ECO:0007669"/>
    <property type="project" value="TreeGrafter"/>
</dbReference>
<dbReference type="GO" id="GO:0043488">
    <property type="term" value="P:regulation of mRNA stability"/>
    <property type="evidence" value="ECO:0007669"/>
    <property type="project" value="InterPro"/>
</dbReference>
<proteinExistence type="predicted"/>
<dbReference type="SMART" id="SM00360">
    <property type="entry name" value="RRM"/>
    <property type="match status" value="1"/>
</dbReference>
<gene>
    <name evidence="4" type="ORF">TRITD_7Av1G091120</name>
</gene>
<dbReference type="Proteomes" id="UP000324705">
    <property type="component" value="Chromosome 7A"/>
</dbReference>
<dbReference type="FunFam" id="3.30.70.330:FF:000661">
    <property type="entry name" value="Os08g0504600 protein"/>
    <property type="match status" value="1"/>
</dbReference>
<dbReference type="PANTHER" id="PTHR14738">
    <property type="entry name" value="ZINC FINGER CCCH DOMAIN-CONTAINING PROTEIN 14"/>
    <property type="match status" value="1"/>
</dbReference>
<evidence type="ECO:0000256" key="2">
    <source>
        <dbReference type="SAM" id="MobiDB-lite"/>
    </source>
</evidence>
<feature type="domain" description="RRM" evidence="3">
    <location>
        <begin position="510"/>
        <end position="587"/>
    </location>
</feature>
<accession>A0A9R0ZCE9</accession>
<dbReference type="Gene3D" id="3.30.70.330">
    <property type="match status" value="1"/>
</dbReference>
<dbReference type="SUPFAM" id="SSF54928">
    <property type="entry name" value="RNA-binding domain, RBD"/>
    <property type="match status" value="1"/>
</dbReference>
<dbReference type="EMBL" id="LT934123">
    <property type="protein sequence ID" value="VAI73919.1"/>
    <property type="molecule type" value="Genomic_DNA"/>
</dbReference>
<reference evidence="4 5" key="1">
    <citation type="submission" date="2017-09" db="EMBL/GenBank/DDBJ databases">
        <authorList>
            <consortium name="International Durum Wheat Genome Sequencing Consortium (IDWGSC)"/>
            <person name="Milanesi L."/>
        </authorList>
    </citation>
    <scope>NUCLEOTIDE SEQUENCE [LARGE SCALE GENOMIC DNA]</scope>
    <source>
        <strain evidence="5">cv. Svevo</strain>
    </source>
</reference>
<feature type="compositionally biased region" description="Basic and acidic residues" evidence="2">
    <location>
        <begin position="144"/>
        <end position="155"/>
    </location>
</feature>
<dbReference type="PANTHER" id="PTHR14738:SF32">
    <property type="entry name" value="RNA BINDING (RRM_RBD_RNP MOTIFS) FAMILY PROTEIN"/>
    <property type="match status" value="1"/>
</dbReference>
<organism evidence="4 5">
    <name type="scientific">Triticum turgidum subsp. durum</name>
    <name type="common">Durum wheat</name>
    <name type="synonym">Triticum durum</name>
    <dbReference type="NCBI Taxonomy" id="4567"/>
    <lineage>
        <taxon>Eukaryota</taxon>
        <taxon>Viridiplantae</taxon>
        <taxon>Streptophyta</taxon>
        <taxon>Embryophyta</taxon>
        <taxon>Tracheophyta</taxon>
        <taxon>Spermatophyta</taxon>
        <taxon>Magnoliopsida</taxon>
        <taxon>Liliopsida</taxon>
        <taxon>Poales</taxon>
        <taxon>Poaceae</taxon>
        <taxon>BOP clade</taxon>
        <taxon>Pooideae</taxon>
        <taxon>Triticodae</taxon>
        <taxon>Triticeae</taxon>
        <taxon>Triticinae</taxon>
        <taxon>Triticum</taxon>
    </lineage>
</organism>